<dbReference type="Proteomes" id="UP001586593">
    <property type="component" value="Unassembled WGS sequence"/>
</dbReference>
<feature type="region of interest" description="Disordered" evidence="1">
    <location>
        <begin position="1"/>
        <end position="20"/>
    </location>
</feature>
<evidence type="ECO:0000313" key="3">
    <source>
        <dbReference type="Proteomes" id="UP001586593"/>
    </source>
</evidence>
<sequence>MKRLKAFSRNRSTSSKYKENHAIDPDLEEFQWAGKKVNWKENIHPRDRKKIESPVARRKQGDRVKPHFPALQQTGSRMIQSGSPVHPP</sequence>
<proteinExistence type="predicted"/>
<keyword evidence="3" id="KW-1185">Reference proteome</keyword>
<protein>
    <submittedName>
        <fullName evidence="2">Uncharacterized protein</fullName>
    </submittedName>
</protein>
<dbReference type="EMBL" id="JAZHXJ010000387">
    <property type="protein sequence ID" value="KAL1862699.1"/>
    <property type="molecule type" value="Genomic_DNA"/>
</dbReference>
<gene>
    <name evidence="2" type="ORF">VTK73DRAFT_6689</name>
</gene>
<comment type="caution">
    <text evidence="2">The sequence shown here is derived from an EMBL/GenBank/DDBJ whole genome shotgun (WGS) entry which is preliminary data.</text>
</comment>
<feature type="region of interest" description="Disordered" evidence="1">
    <location>
        <begin position="48"/>
        <end position="88"/>
    </location>
</feature>
<organism evidence="2 3">
    <name type="scientific">Phialemonium thermophilum</name>
    <dbReference type="NCBI Taxonomy" id="223376"/>
    <lineage>
        <taxon>Eukaryota</taxon>
        <taxon>Fungi</taxon>
        <taxon>Dikarya</taxon>
        <taxon>Ascomycota</taxon>
        <taxon>Pezizomycotina</taxon>
        <taxon>Sordariomycetes</taxon>
        <taxon>Sordariomycetidae</taxon>
        <taxon>Cephalothecales</taxon>
        <taxon>Cephalothecaceae</taxon>
        <taxon>Phialemonium</taxon>
    </lineage>
</organism>
<evidence type="ECO:0000313" key="2">
    <source>
        <dbReference type="EMBL" id="KAL1862699.1"/>
    </source>
</evidence>
<name>A0ABR3WIA2_9PEZI</name>
<evidence type="ECO:0000256" key="1">
    <source>
        <dbReference type="SAM" id="MobiDB-lite"/>
    </source>
</evidence>
<reference evidence="2 3" key="1">
    <citation type="journal article" date="2024" name="Commun. Biol.">
        <title>Comparative genomic analysis of thermophilic fungi reveals convergent evolutionary adaptations and gene losses.</title>
        <authorList>
            <person name="Steindorff A.S."/>
            <person name="Aguilar-Pontes M.V."/>
            <person name="Robinson A.J."/>
            <person name="Andreopoulos B."/>
            <person name="LaButti K."/>
            <person name="Kuo A."/>
            <person name="Mondo S."/>
            <person name="Riley R."/>
            <person name="Otillar R."/>
            <person name="Haridas S."/>
            <person name="Lipzen A."/>
            <person name="Grimwood J."/>
            <person name="Schmutz J."/>
            <person name="Clum A."/>
            <person name="Reid I.D."/>
            <person name="Moisan M.C."/>
            <person name="Butler G."/>
            <person name="Nguyen T.T.M."/>
            <person name="Dewar K."/>
            <person name="Conant G."/>
            <person name="Drula E."/>
            <person name="Henrissat B."/>
            <person name="Hansel C."/>
            <person name="Singer S."/>
            <person name="Hutchinson M.I."/>
            <person name="de Vries R.P."/>
            <person name="Natvig D.O."/>
            <person name="Powell A.J."/>
            <person name="Tsang A."/>
            <person name="Grigoriev I.V."/>
        </authorList>
    </citation>
    <scope>NUCLEOTIDE SEQUENCE [LARGE SCALE GENOMIC DNA]</scope>
    <source>
        <strain evidence="2 3">ATCC 24622</strain>
    </source>
</reference>
<accession>A0ABR3WIA2</accession>
<feature type="compositionally biased region" description="Polar residues" evidence="1">
    <location>
        <begin position="71"/>
        <end position="88"/>
    </location>
</feature>